<dbReference type="SMART" id="SM01117">
    <property type="entry name" value="Cyt-b5"/>
    <property type="match status" value="1"/>
</dbReference>
<dbReference type="Proteomes" id="UP001370490">
    <property type="component" value="Unassembled WGS sequence"/>
</dbReference>
<dbReference type="InterPro" id="IPR001199">
    <property type="entry name" value="Cyt_B5-like_heme/steroid-bd"/>
</dbReference>
<keyword evidence="2 8" id="KW-0349">Heme</keyword>
<name>A0AAN8VRC0_9MAGN</name>
<keyword evidence="5 8" id="KW-0408">Iron</keyword>
<evidence type="ECO:0000256" key="4">
    <source>
        <dbReference type="ARBA" id="ARBA00022723"/>
    </source>
</evidence>
<dbReference type="InterPro" id="IPR036400">
    <property type="entry name" value="Cyt_B5-like_heme/steroid_sf"/>
</dbReference>
<dbReference type="EMBL" id="JBAMMX010000006">
    <property type="protein sequence ID" value="KAK6938604.1"/>
    <property type="molecule type" value="Genomic_DNA"/>
</dbReference>
<dbReference type="Gene3D" id="3.10.120.10">
    <property type="entry name" value="Cytochrome b5-like heme/steroid binding domain"/>
    <property type="match status" value="1"/>
</dbReference>
<organism evidence="10 11">
    <name type="scientific">Dillenia turbinata</name>
    <dbReference type="NCBI Taxonomy" id="194707"/>
    <lineage>
        <taxon>Eukaryota</taxon>
        <taxon>Viridiplantae</taxon>
        <taxon>Streptophyta</taxon>
        <taxon>Embryophyta</taxon>
        <taxon>Tracheophyta</taxon>
        <taxon>Spermatophyta</taxon>
        <taxon>Magnoliopsida</taxon>
        <taxon>eudicotyledons</taxon>
        <taxon>Gunneridae</taxon>
        <taxon>Pentapetalae</taxon>
        <taxon>Dilleniales</taxon>
        <taxon>Dilleniaceae</taxon>
        <taxon>Dillenia</taxon>
    </lineage>
</organism>
<feature type="domain" description="Cytochrome b5 heme-binding" evidence="9">
    <location>
        <begin position="4"/>
        <end position="80"/>
    </location>
</feature>
<keyword evidence="8" id="KW-1133">Transmembrane helix</keyword>
<evidence type="ECO:0000313" key="11">
    <source>
        <dbReference type="Proteomes" id="UP001370490"/>
    </source>
</evidence>
<reference evidence="10 11" key="1">
    <citation type="submission" date="2023-12" db="EMBL/GenBank/DDBJ databases">
        <title>A high-quality genome assembly for Dillenia turbinata (Dilleniales).</title>
        <authorList>
            <person name="Chanderbali A."/>
        </authorList>
    </citation>
    <scope>NUCLEOTIDE SEQUENCE [LARGE SCALE GENOMIC DNA]</scope>
    <source>
        <strain evidence="10">LSX21</strain>
        <tissue evidence="10">Leaf</tissue>
    </source>
</reference>
<comment type="similarity">
    <text evidence="7 8">Belongs to the cytochrome b5 family.</text>
</comment>
<dbReference type="PANTHER" id="PTHR19359:SF14">
    <property type="entry name" value="CYTOCHROME B5 A"/>
    <property type="match status" value="1"/>
</dbReference>
<dbReference type="AlphaFoldDB" id="A0AAN8VRC0"/>
<evidence type="ECO:0000256" key="8">
    <source>
        <dbReference type="RuleBase" id="RU362121"/>
    </source>
</evidence>
<dbReference type="PANTHER" id="PTHR19359">
    <property type="entry name" value="CYTOCHROME B5"/>
    <property type="match status" value="1"/>
</dbReference>
<evidence type="ECO:0000256" key="2">
    <source>
        <dbReference type="ARBA" id="ARBA00022617"/>
    </source>
</evidence>
<keyword evidence="6 8" id="KW-0472">Membrane</keyword>
<feature type="transmembrane region" description="Helical" evidence="8">
    <location>
        <begin position="119"/>
        <end position="141"/>
    </location>
</feature>
<dbReference type="SUPFAM" id="SSF55856">
    <property type="entry name" value="Cytochrome b5-like heme/steroid binding domain"/>
    <property type="match status" value="1"/>
</dbReference>
<keyword evidence="11" id="KW-1185">Reference proteome</keyword>
<evidence type="ECO:0000256" key="7">
    <source>
        <dbReference type="ARBA" id="ARBA00038168"/>
    </source>
</evidence>
<proteinExistence type="inferred from homology"/>
<dbReference type="InterPro" id="IPR050668">
    <property type="entry name" value="Cytochrome_b5"/>
</dbReference>
<dbReference type="FunFam" id="3.10.120.10:FF:000002">
    <property type="entry name" value="Cytochrome b5 type B"/>
    <property type="match status" value="1"/>
</dbReference>
<comment type="caution">
    <text evidence="10">The sequence shown here is derived from an EMBL/GenBank/DDBJ whole genome shotgun (WGS) entry which is preliminary data.</text>
</comment>
<dbReference type="Pfam" id="PF00173">
    <property type="entry name" value="Cyt-b5"/>
    <property type="match status" value="1"/>
</dbReference>
<keyword evidence="3 8" id="KW-0812">Transmembrane</keyword>
<dbReference type="GO" id="GO:0046872">
    <property type="term" value="F:metal ion binding"/>
    <property type="evidence" value="ECO:0007669"/>
    <property type="project" value="UniProtKB-UniRule"/>
</dbReference>
<accession>A0AAN8VRC0</accession>
<evidence type="ECO:0000259" key="9">
    <source>
        <dbReference type="PROSITE" id="PS50255"/>
    </source>
</evidence>
<evidence type="ECO:0000256" key="1">
    <source>
        <dbReference type="ARBA" id="ARBA00004370"/>
    </source>
</evidence>
<dbReference type="InterPro" id="IPR018506">
    <property type="entry name" value="Cyt_B5_heme-BS"/>
</dbReference>
<evidence type="ECO:0000313" key="10">
    <source>
        <dbReference type="EMBL" id="KAK6938604.1"/>
    </source>
</evidence>
<sequence>MSQQKVFTLSEVSQHKSRTDCWFIINGRVLNVTKFLEEHPGGEEVLIEAAGKDATKDFKDIGHSKAAHNLLLKYQVGILQGYNFQNEDVSSKYDPAGNKESKTKEMTAFVIKEEGLTKYAAFLEFFIPLLVAVSFFGYRFLTREALV</sequence>
<dbReference type="GO" id="GO:0020037">
    <property type="term" value="F:heme binding"/>
    <property type="evidence" value="ECO:0007669"/>
    <property type="project" value="UniProtKB-UniRule"/>
</dbReference>
<evidence type="ECO:0000256" key="3">
    <source>
        <dbReference type="ARBA" id="ARBA00022692"/>
    </source>
</evidence>
<dbReference type="PRINTS" id="PR00363">
    <property type="entry name" value="CYTOCHROMEB5"/>
</dbReference>
<evidence type="ECO:0000256" key="5">
    <source>
        <dbReference type="ARBA" id="ARBA00023004"/>
    </source>
</evidence>
<gene>
    <name evidence="10" type="ORF">RJ641_032112</name>
</gene>
<evidence type="ECO:0000256" key="6">
    <source>
        <dbReference type="ARBA" id="ARBA00023136"/>
    </source>
</evidence>
<dbReference type="GO" id="GO:0016020">
    <property type="term" value="C:membrane"/>
    <property type="evidence" value="ECO:0007669"/>
    <property type="project" value="UniProtKB-SubCell"/>
</dbReference>
<keyword evidence="4 8" id="KW-0479">Metal-binding</keyword>
<dbReference type="PROSITE" id="PS00191">
    <property type="entry name" value="CYTOCHROME_B5_1"/>
    <property type="match status" value="1"/>
</dbReference>
<comment type="subcellular location">
    <subcellularLocation>
        <location evidence="1">Membrane</location>
    </subcellularLocation>
</comment>
<dbReference type="PROSITE" id="PS50255">
    <property type="entry name" value="CYTOCHROME_B5_2"/>
    <property type="match status" value="1"/>
</dbReference>
<protein>
    <submittedName>
        <fullName evidence="10">Cytochrome b5-like heme/steroid binding domain</fullName>
    </submittedName>
</protein>